<dbReference type="Proteomes" id="UP000215694">
    <property type="component" value="Unassembled WGS sequence"/>
</dbReference>
<keyword evidence="2" id="KW-0687">Ribonucleoprotein</keyword>
<name>A0A371IYF4_9FIRM</name>
<dbReference type="InterPro" id="IPR004038">
    <property type="entry name" value="Ribosomal_eL8/eL30/eS12/Gad45"/>
</dbReference>
<dbReference type="RefSeq" id="WP_094366706.1">
    <property type="nucleotide sequence ID" value="NZ_NOJY02000065.1"/>
</dbReference>
<comment type="caution">
    <text evidence="2">The sequence shown here is derived from an EMBL/GenBank/DDBJ whole genome shotgun (WGS) entry which is preliminary data.</text>
</comment>
<evidence type="ECO:0000313" key="3">
    <source>
        <dbReference type="Proteomes" id="UP000215694"/>
    </source>
</evidence>
<protein>
    <submittedName>
        <fullName evidence="2">50S ribosomal protein L7ae</fullName>
    </submittedName>
</protein>
<keyword evidence="3" id="KW-1185">Reference proteome</keyword>
<evidence type="ECO:0000259" key="1">
    <source>
        <dbReference type="Pfam" id="PF01248"/>
    </source>
</evidence>
<dbReference type="OrthoDB" id="9794863at2"/>
<dbReference type="SUPFAM" id="SSF55315">
    <property type="entry name" value="L30e-like"/>
    <property type="match status" value="1"/>
</dbReference>
<sequence length="119" mass="13107">MNNKIEAKIYSFLGLAARAGKIVSGDDSTLLELKRGNVKLVIIAEDASKNTKKLFKDKSSYRHIPYEHFSTKLQIGLAIGKAPRAVVGIKDAGFAKKINELLETLEKPEVSETPEIPKI</sequence>
<feature type="domain" description="Ribosomal protein eL8/eL30/eS12/Gadd45" evidence="1">
    <location>
        <begin position="8"/>
        <end position="97"/>
    </location>
</feature>
<dbReference type="GO" id="GO:0005840">
    <property type="term" value="C:ribosome"/>
    <property type="evidence" value="ECO:0007669"/>
    <property type="project" value="UniProtKB-KW"/>
</dbReference>
<dbReference type="EMBL" id="NOJY02000065">
    <property type="protein sequence ID" value="RDY25512.1"/>
    <property type="molecule type" value="Genomic_DNA"/>
</dbReference>
<dbReference type="AlphaFoldDB" id="A0A371IYF4"/>
<keyword evidence="2" id="KW-0689">Ribosomal protein</keyword>
<dbReference type="Pfam" id="PF01248">
    <property type="entry name" value="Ribosomal_L7Ae"/>
    <property type="match status" value="1"/>
</dbReference>
<gene>
    <name evidence="2" type="ORF">CHL78_017745</name>
</gene>
<proteinExistence type="predicted"/>
<dbReference type="Gene3D" id="3.30.1330.30">
    <property type="match status" value="1"/>
</dbReference>
<accession>A0A371IYF4</accession>
<reference evidence="2 3" key="1">
    <citation type="journal article" date="2017" name="Genome Announc.">
        <title>Draft Genome Sequence of Romboutsia weinsteinii sp. nov. Strain CCRI-19649(T) Isolated from Surface Water.</title>
        <authorList>
            <person name="Maheux A.F."/>
            <person name="Boudreau D.K."/>
            <person name="Berube E."/>
            <person name="Boissinot M."/>
            <person name="Cantin P."/>
            <person name="Raymond F."/>
            <person name="Corbeil J."/>
            <person name="Omar R.F."/>
            <person name="Bergeron M.G."/>
        </authorList>
    </citation>
    <scope>NUCLEOTIDE SEQUENCE [LARGE SCALE GENOMIC DNA]</scope>
    <source>
        <strain evidence="2 3">CCRI-19649</strain>
    </source>
</reference>
<organism evidence="2 3">
    <name type="scientific">Romboutsia weinsteinii</name>
    <dbReference type="NCBI Taxonomy" id="2020949"/>
    <lineage>
        <taxon>Bacteria</taxon>
        <taxon>Bacillati</taxon>
        <taxon>Bacillota</taxon>
        <taxon>Clostridia</taxon>
        <taxon>Peptostreptococcales</taxon>
        <taxon>Peptostreptococcaceae</taxon>
        <taxon>Romboutsia</taxon>
    </lineage>
</organism>
<evidence type="ECO:0000313" key="2">
    <source>
        <dbReference type="EMBL" id="RDY25512.1"/>
    </source>
</evidence>
<dbReference type="InterPro" id="IPR029064">
    <property type="entry name" value="Ribosomal_eL30-like_sf"/>
</dbReference>